<reference evidence="4 5" key="1">
    <citation type="submission" date="2020-03" db="EMBL/GenBank/DDBJ databases">
        <title>Whole genome shotgun sequence of Phytohabitans suffuscus NBRC 105367.</title>
        <authorList>
            <person name="Komaki H."/>
            <person name="Tamura T."/>
        </authorList>
    </citation>
    <scope>NUCLEOTIDE SEQUENCE [LARGE SCALE GENOMIC DNA]</scope>
    <source>
        <strain evidence="4 5">NBRC 105367</strain>
    </source>
</reference>
<feature type="domain" description="Carrier" evidence="3">
    <location>
        <begin position="102"/>
        <end position="177"/>
    </location>
</feature>
<dbReference type="GO" id="GO:0004312">
    <property type="term" value="F:fatty acid synthase activity"/>
    <property type="evidence" value="ECO:0007669"/>
    <property type="project" value="TreeGrafter"/>
</dbReference>
<dbReference type="KEGG" id="psuu:Psuf_000500"/>
<organism evidence="4 5">
    <name type="scientific">Phytohabitans suffuscus</name>
    <dbReference type="NCBI Taxonomy" id="624315"/>
    <lineage>
        <taxon>Bacteria</taxon>
        <taxon>Bacillati</taxon>
        <taxon>Actinomycetota</taxon>
        <taxon>Actinomycetes</taxon>
        <taxon>Micromonosporales</taxon>
        <taxon>Micromonosporaceae</taxon>
    </lineage>
</organism>
<dbReference type="InterPro" id="IPR036736">
    <property type="entry name" value="ACP-like_sf"/>
</dbReference>
<dbReference type="Proteomes" id="UP000503011">
    <property type="component" value="Chromosome"/>
</dbReference>
<dbReference type="SUPFAM" id="SSF47336">
    <property type="entry name" value="ACP-like"/>
    <property type="match status" value="1"/>
</dbReference>
<dbReference type="GO" id="GO:0006633">
    <property type="term" value="P:fatty acid biosynthetic process"/>
    <property type="evidence" value="ECO:0007669"/>
    <property type="project" value="TreeGrafter"/>
</dbReference>
<dbReference type="RefSeq" id="WP_173152443.1">
    <property type="nucleotide sequence ID" value="NZ_AP022871.1"/>
</dbReference>
<dbReference type="PROSITE" id="PS00012">
    <property type="entry name" value="PHOSPHOPANTETHEINE"/>
    <property type="match status" value="1"/>
</dbReference>
<evidence type="ECO:0000313" key="4">
    <source>
        <dbReference type="EMBL" id="BCB82737.1"/>
    </source>
</evidence>
<dbReference type="Pfam" id="PF00550">
    <property type="entry name" value="PP-binding"/>
    <property type="match status" value="1"/>
</dbReference>
<dbReference type="SMART" id="SM00823">
    <property type="entry name" value="PKS_PP"/>
    <property type="match status" value="1"/>
</dbReference>
<dbReference type="AlphaFoldDB" id="A0A6F8Y9I9"/>
<dbReference type="Gene3D" id="1.10.1200.10">
    <property type="entry name" value="ACP-like"/>
    <property type="match status" value="1"/>
</dbReference>
<dbReference type="FunFam" id="1.10.1200.10:FF:000007">
    <property type="entry name" value="Probable polyketide synthase pks17"/>
    <property type="match status" value="1"/>
</dbReference>
<dbReference type="GO" id="GO:0031177">
    <property type="term" value="F:phosphopantetheine binding"/>
    <property type="evidence" value="ECO:0007669"/>
    <property type="project" value="InterPro"/>
</dbReference>
<protein>
    <recommendedName>
        <fullName evidence="3">Carrier domain-containing protein</fullName>
    </recommendedName>
</protein>
<dbReference type="InterPro" id="IPR020806">
    <property type="entry name" value="PKS_PP-bd"/>
</dbReference>
<evidence type="ECO:0000259" key="3">
    <source>
        <dbReference type="PROSITE" id="PS50075"/>
    </source>
</evidence>
<dbReference type="Gene3D" id="3.40.50.720">
    <property type="entry name" value="NAD(P)-binding Rossmann-like Domain"/>
    <property type="match status" value="1"/>
</dbReference>
<gene>
    <name evidence="4" type="ORF">Psuf_000500</name>
</gene>
<name>A0A6F8Y9I9_9ACTN</name>
<keyword evidence="5" id="KW-1185">Reference proteome</keyword>
<evidence type="ECO:0000256" key="2">
    <source>
        <dbReference type="ARBA" id="ARBA00022553"/>
    </source>
</evidence>
<evidence type="ECO:0000313" key="5">
    <source>
        <dbReference type="Proteomes" id="UP000503011"/>
    </source>
</evidence>
<sequence>MAWAPWADPAVGDAALDQVRRQGLTPLGPEQAAAALGEVLDRDEPATVLADVAWDRFLPVFTLARPSRLFDEIPEARRSEPASAESALRTELAAMPPEGRLDRVLELVRGHAAAVLGHAAADAVGAEKAFKELGFDSIAAVELRNRLTRASGLKLPTTLAFDYPTARTLAAHLLGQLVEGGAEPAADGLDAVEATLDRLPAGDPGRAELLSRLTALLDRYARVPDETDLTAASAEDMFALLDRELG</sequence>
<keyword evidence="1" id="KW-0596">Phosphopantetheine</keyword>
<dbReference type="InterPro" id="IPR050091">
    <property type="entry name" value="PKS_NRPS_Biosynth_Enz"/>
</dbReference>
<proteinExistence type="predicted"/>
<evidence type="ECO:0000256" key="1">
    <source>
        <dbReference type="ARBA" id="ARBA00022450"/>
    </source>
</evidence>
<dbReference type="PANTHER" id="PTHR43775:SF37">
    <property type="entry name" value="SI:DKEY-61P9.11"/>
    <property type="match status" value="1"/>
</dbReference>
<accession>A0A6F8Y9I9</accession>
<dbReference type="SMART" id="SM01294">
    <property type="entry name" value="PKS_PP_betabranch"/>
    <property type="match status" value="1"/>
</dbReference>
<dbReference type="EMBL" id="AP022871">
    <property type="protein sequence ID" value="BCB82737.1"/>
    <property type="molecule type" value="Genomic_DNA"/>
</dbReference>
<dbReference type="PANTHER" id="PTHR43775">
    <property type="entry name" value="FATTY ACID SYNTHASE"/>
    <property type="match status" value="1"/>
</dbReference>
<dbReference type="InterPro" id="IPR009081">
    <property type="entry name" value="PP-bd_ACP"/>
</dbReference>
<dbReference type="PROSITE" id="PS50075">
    <property type="entry name" value="CARRIER"/>
    <property type="match status" value="1"/>
</dbReference>
<reference evidence="4 5" key="2">
    <citation type="submission" date="2020-03" db="EMBL/GenBank/DDBJ databases">
        <authorList>
            <person name="Ichikawa N."/>
            <person name="Kimura A."/>
            <person name="Kitahashi Y."/>
            <person name="Uohara A."/>
        </authorList>
    </citation>
    <scope>NUCLEOTIDE SEQUENCE [LARGE SCALE GENOMIC DNA]</scope>
    <source>
        <strain evidence="4 5">NBRC 105367</strain>
    </source>
</reference>
<keyword evidence="2" id="KW-0597">Phosphoprotein</keyword>
<dbReference type="InterPro" id="IPR006162">
    <property type="entry name" value="Ppantetheine_attach_site"/>
</dbReference>